<reference evidence="5" key="1">
    <citation type="journal article" date="2020" name="Fungal Divers.">
        <title>Resolving the Mortierellaceae phylogeny through synthesis of multi-gene phylogenetics and phylogenomics.</title>
        <authorList>
            <person name="Vandepol N."/>
            <person name="Liber J."/>
            <person name="Desiro A."/>
            <person name="Na H."/>
            <person name="Kennedy M."/>
            <person name="Barry K."/>
            <person name="Grigoriev I.V."/>
            <person name="Miller A.N."/>
            <person name="O'Donnell K."/>
            <person name="Stajich J.E."/>
            <person name="Bonito G."/>
        </authorList>
    </citation>
    <scope>NUCLEOTIDE SEQUENCE</scope>
    <source>
        <strain evidence="5">NRRL 2591</strain>
    </source>
</reference>
<dbReference type="InterPro" id="IPR029058">
    <property type="entry name" value="AB_hydrolase_fold"/>
</dbReference>
<feature type="chain" id="PRO_5040379253" description="Carboxylesterase type B domain-containing protein" evidence="3">
    <location>
        <begin position="22"/>
        <end position="735"/>
    </location>
</feature>
<evidence type="ECO:0000256" key="1">
    <source>
        <dbReference type="ARBA" id="ARBA00005964"/>
    </source>
</evidence>
<evidence type="ECO:0000256" key="2">
    <source>
        <dbReference type="ARBA" id="ARBA00022801"/>
    </source>
</evidence>
<evidence type="ECO:0000256" key="3">
    <source>
        <dbReference type="SAM" id="SignalP"/>
    </source>
</evidence>
<dbReference type="InterPro" id="IPR002018">
    <property type="entry name" value="CarbesteraseB"/>
</dbReference>
<keyword evidence="2" id="KW-0378">Hydrolase</keyword>
<dbReference type="PANTHER" id="PTHR45570:SF1">
    <property type="entry name" value="CARBOXYLIC ESTER HYDROLASE"/>
    <property type="match status" value="1"/>
</dbReference>
<feature type="domain" description="Carboxylesterase type B" evidence="4">
    <location>
        <begin position="189"/>
        <end position="707"/>
    </location>
</feature>
<dbReference type="PANTHER" id="PTHR45570">
    <property type="entry name" value="CARBOXYLIC ESTER HYDROLASE"/>
    <property type="match status" value="1"/>
</dbReference>
<dbReference type="InterPro" id="IPR019826">
    <property type="entry name" value="Carboxylesterase_B_AS"/>
</dbReference>
<dbReference type="Proteomes" id="UP000723463">
    <property type="component" value="Unassembled WGS sequence"/>
</dbReference>
<dbReference type="SUPFAM" id="SSF53474">
    <property type="entry name" value="alpha/beta-Hydrolases"/>
    <property type="match status" value="1"/>
</dbReference>
<organism evidence="5 6">
    <name type="scientific">Mortierella hygrophila</name>
    <dbReference type="NCBI Taxonomy" id="979708"/>
    <lineage>
        <taxon>Eukaryota</taxon>
        <taxon>Fungi</taxon>
        <taxon>Fungi incertae sedis</taxon>
        <taxon>Mucoromycota</taxon>
        <taxon>Mortierellomycotina</taxon>
        <taxon>Mortierellomycetes</taxon>
        <taxon>Mortierellales</taxon>
        <taxon>Mortierellaceae</taxon>
        <taxon>Mortierella</taxon>
    </lineage>
</organism>
<dbReference type="GO" id="GO:0016787">
    <property type="term" value="F:hydrolase activity"/>
    <property type="evidence" value="ECO:0007669"/>
    <property type="project" value="UniProtKB-KW"/>
</dbReference>
<evidence type="ECO:0000313" key="6">
    <source>
        <dbReference type="Proteomes" id="UP000723463"/>
    </source>
</evidence>
<evidence type="ECO:0000259" key="4">
    <source>
        <dbReference type="Pfam" id="PF00135"/>
    </source>
</evidence>
<dbReference type="Gene3D" id="3.40.50.1820">
    <property type="entry name" value="alpha/beta hydrolase"/>
    <property type="match status" value="1"/>
</dbReference>
<name>A0A9P6FF93_9FUNG</name>
<comment type="similarity">
    <text evidence="1">Belongs to the type-B carboxylesterase/lipase family.</text>
</comment>
<comment type="caution">
    <text evidence="5">The sequence shown here is derived from an EMBL/GenBank/DDBJ whole genome shotgun (WGS) entry which is preliminary data.</text>
</comment>
<dbReference type="AlphaFoldDB" id="A0A9P6FF93"/>
<accession>A0A9P6FF93</accession>
<gene>
    <name evidence="5" type="ORF">EC957_002025</name>
</gene>
<dbReference type="Pfam" id="PF00135">
    <property type="entry name" value="COesterase"/>
    <property type="match status" value="1"/>
</dbReference>
<proteinExistence type="inferred from homology"/>
<keyword evidence="6" id="KW-1185">Reference proteome</keyword>
<evidence type="ECO:0000313" key="5">
    <source>
        <dbReference type="EMBL" id="KAF9549965.1"/>
    </source>
</evidence>
<keyword evidence="3" id="KW-0732">Signal</keyword>
<dbReference type="PROSITE" id="PS00122">
    <property type="entry name" value="CARBOXYLESTERASE_B_1"/>
    <property type="match status" value="1"/>
</dbReference>
<sequence length="735" mass="80453">MNFMHLAKVSTLAIILFPLIAISHERSGISTVISAAPTNLKAGSWINKRLHVSRAPRATTIDGAHILLKNDVDTSTPRYSFLLLSKPRNYYEAADACESMSDSVFLYVPDSPAAKELNELLKNNPTAQPEVETSTNFWVLNALPSVGCKSLSKNTEKTESSPCTAELPVICVNTAPRRTIAVQDITRQISVKTAVGTIQGFRDQNSFRFLGIHYGEAPVGNLRFAAPVAKASFTSTLDATAFGYVCPQPALAILTVSSLNSGAEADEDCLNLNVFTPSLKSKTQNGLPVMFYIHGGGYTSFAGSTGLFEPGNLVSRGGVVVVTINYRLGLLGFTESPDFPRTDVPGNQAIHDTIMALRWVKDHIANFGGDPSRVTVFGESTGAVTIRALLSAPSSWDLYSNVIGQSDPIDIPFKSSKDAAELSTYFFEALNCGATDIACARLKPIAEVLTAQDLANDKMLAAQNWTTNCLVERPTVDGTLIPAEFSDLVKSGHFNSKANIMWGTTRDEAGRFLEAYIPVPYPANSSNYQTVFQGLLGQQRQEKLIQSGLIEKYELNSDSQELMNYFYTSFYFYCPLQYISRQIAAQSTTPHIYIFQFNRGRSLPVVDSGTGFCASDKHICHAKDIIPVFGSGAVAPSTFQTGDDARFARQIIDRWTIFAKTGNPNPSPDLVGVENTNPDVTSIQWTSYHAQNPVLELDLESKMVLQGMQEVCTFFDEKLKYDFVSRSPISPLSHW</sequence>
<dbReference type="EMBL" id="JAAAXW010000014">
    <property type="protein sequence ID" value="KAF9549965.1"/>
    <property type="molecule type" value="Genomic_DNA"/>
</dbReference>
<protein>
    <recommendedName>
        <fullName evidence="4">Carboxylesterase type B domain-containing protein</fullName>
    </recommendedName>
</protein>
<feature type="signal peptide" evidence="3">
    <location>
        <begin position="1"/>
        <end position="21"/>
    </location>
</feature>